<dbReference type="KEGG" id="hdi:HDIA_2615"/>
<sequence>MISRLVPLVAALLTTDVGAVKRRVERKTVVYALVAVLLLTAYAAAVTGGAILLAADYGAVAAAFLVAIAALVLAMLLIAVNMMIDRRDRRLMLQRQAQAQPILASAMASLLPSVMKSPLLSIVVFVGAAAFFMANSSSGKDGDSGDGQA</sequence>
<feature type="transmembrane region" description="Helical" evidence="1">
    <location>
        <begin position="61"/>
        <end position="84"/>
    </location>
</feature>
<reference evidence="3" key="1">
    <citation type="submission" date="2017-09" db="EMBL/GenBank/DDBJ databases">
        <title>Genome sequence of Nannocystis excedens DSM 71.</title>
        <authorList>
            <person name="Blom J."/>
        </authorList>
    </citation>
    <scope>NUCLEOTIDE SEQUENCE [LARGE SCALE GENOMIC DNA]</scope>
    <source>
        <strain evidence="3">type strain: E19</strain>
    </source>
</reference>
<evidence type="ECO:0000313" key="2">
    <source>
        <dbReference type="EMBL" id="SON56156.1"/>
    </source>
</evidence>
<keyword evidence="1" id="KW-1133">Transmembrane helix</keyword>
<feature type="transmembrane region" description="Helical" evidence="1">
    <location>
        <begin position="117"/>
        <end position="134"/>
    </location>
</feature>
<dbReference type="AlphaFoldDB" id="A0A2C9D7A5"/>
<organism evidence="2 3">
    <name type="scientific">Hartmannibacter diazotrophicus</name>
    <dbReference type="NCBI Taxonomy" id="1482074"/>
    <lineage>
        <taxon>Bacteria</taxon>
        <taxon>Pseudomonadati</taxon>
        <taxon>Pseudomonadota</taxon>
        <taxon>Alphaproteobacteria</taxon>
        <taxon>Hyphomicrobiales</taxon>
        <taxon>Pleomorphomonadaceae</taxon>
        <taxon>Hartmannibacter</taxon>
    </lineage>
</organism>
<proteinExistence type="predicted"/>
<evidence type="ECO:0000313" key="3">
    <source>
        <dbReference type="Proteomes" id="UP000223606"/>
    </source>
</evidence>
<evidence type="ECO:0000256" key="1">
    <source>
        <dbReference type="SAM" id="Phobius"/>
    </source>
</evidence>
<gene>
    <name evidence="2" type="ORF">HDIA_2615</name>
</gene>
<accession>A0A2C9D7A5</accession>
<name>A0A2C9D7A5_9HYPH</name>
<protein>
    <submittedName>
        <fullName evidence="2">Uncharacterized protein</fullName>
    </submittedName>
</protein>
<feature type="transmembrane region" description="Helical" evidence="1">
    <location>
        <begin position="29"/>
        <end position="55"/>
    </location>
</feature>
<keyword evidence="1" id="KW-0812">Transmembrane</keyword>
<dbReference type="EMBL" id="LT960614">
    <property type="protein sequence ID" value="SON56156.1"/>
    <property type="molecule type" value="Genomic_DNA"/>
</dbReference>
<dbReference type="Proteomes" id="UP000223606">
    <property type="component" value="Chromosome 1"/>
</dbReference>
<keyword evidence="3" id="KW-1185">Reference proteome</keyword>
<keyword evidence="1" id="KW-0472">Membrane</keyword>